<dbReference type="PANTHER" id="PTHR44688">
    <property type="entry name" value="DNA-BINDING TRANSCRIPTIONAL ACTIVATOR DEVR_DOSR"/>
    <property type="match status" value="1"/>
</dbReference>
<gene>
    <name evidence="7" type="ORF">HL667_01295</name>
</gene>
<proteinExistence type="predicted"/>
<keyword evidence="4" id="KW-0597">Phosphoprotein</keyword>
<dbReference type="CDD" id="cd06170">
    <property type="entry name" value="LuxR_C_like"/>
    <property type="match status" value="1"/>
</dbReference>
<dbReference type="RefSeq" id="WP_172108250.1">
    <property type="nucleotide sequence ID" value="NZ_JABFDN010000001.1"/>
</dbReference>
<dbReference type="InterPro" id="IPR011006">
    <property type="entry name" value="CheY-like_superfamily"/>
</dbReference>
<dbReference type="Pfam" id="PF00196">
    <property type="entry name" value="GerE"/>
    <property type="match status" value="1"/>
</dbReference>
<protein>
    <submittedName>
        <fullName evidence="7">Response regulator transcription factor</fullName>
    </submittedName>
</protein>
<dbReference type="InterPro" id="IPR001789">
    <property type="entry name" value="Sig_transdc_resp-reg_receiver"/>
</dbReference>
<dbReference type="Gene3D" id="3.40.50.2300">
    <property type="match status" value="1"/>
</dbReference>
<name>A0ABX2C8J4_9BRAD</name>
<dbReference type="SMART" id="SM00421">
    <property type="entry name" value="HTH_LUXR"/>
    <property type="match status" value="1"/>
</dbReference>
<dbReference type="InterPro" id="IPR036388">
    <property type="entry name" value="WH-like_DNA-bd_sf"/>
</dbReference>
<keyword evidence="3" id="KW-0804">Transcription</keyword>
<comment type="caution">
    <text evidence="7">The sequence shown here is derived from an EMBL/GenBank/DDBJ whole genome shotgun (WGS) entry which is preliminary data.</text>
</comment>
<dbReference type="PROSITE" id="PS00622">
    <property type="entry name" value="HTH_LUXR_1"/>
    <property type="match status" value="1"/>
</dbReference>
<dbReference type="Pfam" id="PF00072">
    <property type="entry name" value="Response_reg"/>
    <property type="match status" value="1"/>
</dbReference>
<dbReference type="Proteomes" id="UP000886476">
    <property type="component" value="Unassembled WGS sequence"/>
</dbReference>
<dbReference type="InterPro" id="IPR000792">
    <property type="entry name" value="Tscrpt_reg_LuxR_C"/>
</dbReference>
<dbReference type="SUPFAM" id="SSF52172">
    <property type="entry name" value="CheY-like"/>
    <property type="match status" value="1"/>
</dbReference>
<dbReference type="InterPro" id="IPR016032">
    <property type="entry name" value="Sig_transdc_resp-reg_C-effctor"/>
</dbReference>
<accession>A0ABX2C8J4</accession>
<dbReference type="SMART" id="SM00448">
    <property type="entry name" value="REC"/>
    <property type="match status" value="1"/>
</dbReference>
<sequence>MSDEYRSQLRQNSDELAPVSVGVQAVVGLVEQKPTIQRLLSRQIPNQMLDIPDSASTYGPIVFVVDDDAHVRDALRQMLENEGRSVRTYDSGEAFLAAYRAGATACLLIDAYLPGMSGTDLLGRLANAGHRLPAVMITGGSDIQTAVGAMKSGAMDVIEKPVGRDELIRCVDQALRRADSTRELTNKIANALRRLGHLTQRERQILERIVAGDPNKNIAADLGLSQRTVENHRASIMKKTGSKTLPALIWLVFATTADPDETDGLR</sequence>
<feature type="modified residue" description="4-aspartylphosphate" evidence="4">
    <location>
        <position position="110"/>
    </location>
</feature>
<reference evidence="7" key="1">
    <citation type="submission" date="2020-05" db="EMBL/GenBank/DDBJ databases">
        <title>Nod-independent and nitrogen-fixing Bradyrhizobium aeschynomene sp. nov. isolated from nodules of Aeschynomene indica.</title>
        <authorList>
            <person name="Zhang Z."/>
        </authorList>
    </citation>
    <scope>NUCLEOTIDE SEQUENCE</scope>
    <source>
        <strain evidence="7">83012</strain>
    </source>
</reference>
<keyword evidence="2" id="KW-0238">DNA-binding</keyword>
<feature type="domain" description="Response regulatory" evidence="6">
    <location>
        <begin position="61"/>
        <end position="175"/>
    </location>
</feature>
<evidence type="ECO:0000256" key="3">
    <source>
        <dbReference type="ARBA" id="ARBA00023163"/>
    </source>
</evidence>
<dbReference type="PRINTS" id="PR00038">
    <property type="entry name" value="HTHLUXR"/>
</dbReference>
<dbReference type="PROSITE" id="PS50110">
    <property type="entry name" value="RESPONSE_REGULATORY"/>
    <property type="match status" value="1"/>
</dbReference>
<dbReference type="PROSITE" id="PS50043">
    <property type="entry name" value="HTH_LUXR_2"/>
    <property type="match status" value="1"/>
</dbReference>
<dbReference type="Gene3D" id="1.10.10.10">
    <property type="entry name" value="Winged helix-like DNA-binding domain superfamily/Winged helix DNA-binding domain"/>
    <property type="match status" value="1"/>
</dbReference>
<evidence type="ECO:0000313" key="8">
    <source>
        <dbReference type="Proteomes" id="UP000886476"/>
    </source>
</evidence>
<keyword evidence="8" id="KW-1185">Reference proteome</keyword>
<evidence type="ECO:0000259" key="5">
    <source>
        <dbReference type="PROSITE" id="PS50043"/>
    </source>
</evidence>
<evidence type="ECO:0000256" key="1">
    <source>
        <dbReference type="ARBA" id="ARBA00023015"/>
    </source>
</evidence>
<organism evidence="7 8">
    <name type="scientific">Bradyrhizobium aeschynomenes</name>
    <dbReference type="NCBI Taxonomy" id="2734909"/>
    <lineage>
        <taxon>Bacteria</taxon>
        <taxon>Pseudomonadati</taxon>
        <taxon>Pseudomonadota</taxon>
        <taxon>Alphaproteobacteria</taxon>
        <taxon>Hyphomicrobiales</taxon>
        <taxon>Nitrobacteraceae</taxon>
        <taxon>Bradyrhizobium</taxon>
    </lineage>
</organism>
<dbReference type="EMBL" id="JABFDN010000001">
    <property type="protein sequence ID" value="NPU63627.1"/>
    <property type="molecule type" value="Genomic_DNA"/>
</dbReference>
<dbReference type="PANTHER" id="PTHR44688:SF16">
    <property type="entry name" value="DNA-BINDING TRANSCRIPTIONAL ACTIVATOR DEVR_DOSR"/>
    <property type="match status" value="1"/>
</dbReference>
<evidence type="ECO:0000259" key="6">
    <source>
        <dbReference type="PROSITE" id="PS50110"/>
    </source>
</evidence>
<evidence type="ECO:0000256" key="4">
    <source>
        <dbReference type="PROSITE-ProRule" id="PRU00169"/>
    </source>
</evidence>
<evidence type="ECO:0000313" key="7">
    <source>
        <dbReference type="EMBL" id="NPU63627.1"/>
    </source>
</evidence>
<keyword evidence="1" id="KW-0805">Transcription regulation</keyword>
<evidence type="ECO:0000256" key="2">
    <source>
        <dbReference type="ARBA" id="ARBA00023125"/>
    </source>
</evidence>
<dbReference type="SUPFAM" id="SSF46894">
    <property type="entry name" value="C-terminal effector domain of the bipartite response regulators"/>
    <property type="match status" value="1"/>
</dbReference>
<feature type="domain" description="HTH luxR-type" evidence="5">
    <location>
        <begin position="191"/>
        <end position="256"/>
    </location>
</feature>